<dbReference type="AlphaFoldDB" id="A0AAE9Z291"/>
<organism evidence="1 2">
    <name type="scientific">Thalassomonas viridans</name>
    <dbReference type="NCBI Taxonomy" id="137584"/>
    <lineage>
        <taxon>Bacteria</taxon>
        <taxon>Pseudomonadati</taxon>
        <taxon>Pseudomonadota</taxon>
        <taxon>Gammaproteobacteria</taxon>
        <taxon>Alteromonadales</taxon>
        <taxon>Colwelliaceae</taxon>
        <taxon>Thalassomonas</taxon>
    </lineage>
</organism>
<dbReference type="Gene3D" id="3.40.50.150">
    <property type="entry name" value="Vaccinia Virus protein VP39"/>
    <property type="match status" value="1"/>
</dbReference>
<accession>A0AAE9Z291</accession>
<dbReference type="InterPro" id="IPR029063">
    <property type="entry name" value="SAM-dependent_MTases_sf"/>
</dbReference>
<name>A0AAE9Z291_9GAMM</name>
<protein>
    <recommendedName>
        <fullName evidence="3">Methyltransferase domain-containing protein</fullName>
    </recommendedName>
</protein>
<reference evidence="1 2" key="2">
    <citation type="journal article" date="2022" name="Mar. Drugs">
        <title>Bioassay-Guided Fractionation Leads to the Detection of Cholic Acid Generated by the Rare Thalassomonas sp.</title>
        <authorList>
            <person name="Pheiffer F."/>
            <person name="Schneider Y.K."/>
            <person name="Hansen E.H."/>
            <person name="Andersen J.H."/>
            <person name="Isaksson J."/>
            <person name="Busche T."/>
            <person name="R C."/>
            <person name="Kalinowski J."/>
            <person name="Zyl L.V."/>
            <person name="Trindade M."/>
        </authorList>
    </citation>
    <scope>NUCLEOTIDE SEQUENCE [LARGE SCALE GENOMIC DNA]</scope>
    <source>
        <strain evidence="1 2">XOM25</strain>
    </source>
</reference>
<evidence type="ECO:0008006" key="3">
    <source>
        <dbReference type="Google" id="ProtNLM"/>
    </source>
</evidence>
<dbReference type="SUPFAM" id="SSF53335">
    <property type="entry name" value="S-adenosyl-L-methionine-dependent methyltransferases"/>
    <property type="match status" value="1"/>
</dbReference>
<dbReference type="Proteomes" id="UP000032352">
    <property type="component" value="Chromosome"/>
</dbReference>
<gene>
    <name evidence="1" type="ORF">SG34_025875</name>
</gene>
<evidence type="ECO:0000313" key="1">
    <source>
        <dbReference type="EMBL" id="WDE04715.1"/>
    </source>
</evidence>
<proteinExistence type="predicted"/>
<keyword evidence="2" id="KW-1185">Reference proteome</keyword>
<dbReference type="KEGG" id="tvd:SG34_025875"/>
<sequence length="251" mass="29398">MRLPTQFQQEKLLYFNQGQEAISVYENSYYRWLNFSGILQSLMLKSRPWQLTLPHHNTLLLPLLFYRPKQVIELGLGGGNLLRFLKKVMPAIDLISIEYQQSVIDCFQHYFNPEDRSSILIHADIRHWFHHHSPGGNNWIIYDIYQQQEVPDNNRNILLQLLAKTLTPDSCFSINLPEPSSPELALLLQELRVWLPSHRVYYFTVSRYRNIIIHLLPLACTPDKPAPLSTSYLPPKLIPPWLKCWQAGKVL</sequence>
<dbReference type="RefSeq" id="WP_044842255.1">
    <property type="nucleotide sequence ID" value="NZ_CP059733.1"/>
</dbReference>
<evidence type="ECO:0000313" key="2">
    <source>
        <dbReference type="Proteomes" id="UP000032352"/>
    </source>
</evidence>
<reference evidence="1 2" key="1">
    <citation type="journal article" date="2015" name="Genome Announc.">
        <title>Draft Genome Sequences of Marine Isolates of Thalassomonas viridans and Thalassomonas actiniarum.</title>
        <authorList>
            <person name="Olonade I."/>
            <person name="van Zyl L.J."/>
            <person name="Trindade M."/>
        </authorList>
    </citation>
    <scope>NUCLEOTIDE SEQUENCE [LARGE SCALE GENOMIC DNA]</scope>
    <source>
        <strain evidence="1 2">XOM25</strain>
    </source>
</reference>
<dbReference type="EMBL" id="CP059733">
    <property type="protein sequence ID" value="WDE04715.1"/>
    <property type="molecule type" value="Genomic_DNA"/>
</dbReference>